<organism evidence="1 2">
    <name type="scientific">Myxacorys almedinensis A</name>
    <dbReference type="NCBI Taxonomy" id="2690445"/>
    <lineage>
        <taxon>Bacteria</taxon>
        <taxon>Bacillati</taxon>
        <taxon>Cyanobacteriota</taxon>
        <taxon>Cyanophyceae</taxon>
        <taxon>Leptolyngbyales</taxon>
        <taxon>Leptolyngbyaceae</taxon>
        <taxon>Myxacorys</taxon>
        <taxon>Myxacorys almedinensis</taxon>
    </lineage>
</organism>
<dbReference type="RefSeq" id="WP_162422348.1">
    <property type="nucleotide sequence ID" value="NZ_WVIE01000005.1"/>
</dbReference>
<dbReference type="Proteomes" id="UP000646053">
    <property type="component" value="Unassembled WGS sequence"/>
</dbReference>
<sequence>MTTSTLLHISQIQLAPRSSILLSEVSWTQYQAWLLELGDNRATRFAYNQGTLTLTMPSQLHELVNRLLAKIIVAIASQTPNDR</sequence>
<accession>A0A8J7Z0I1</accession>
<dbReference type="EMBL" id="WVIE01000005">
    <property type="protein sequence ID" value="NDJ16840.1"/>
    <property type="molecule type" value="Genomic_DNA"/>
</dbReference>
<dbReference type="AlphaFoldDB" id="A0A8J7Z0I1"/>
<keyword evidence="2" id="KW-1185">Reference proteome</keyword>
<dbReference type="PANTHER" id="PTHR47152">
    <property type="entry name" value="SLR2084 PROTEIN-RELATED"/>
    <property type="match status" value="1"/>
</dbReference>
<evidence type="ECO:0000313" key="1">
    <source>
        <dbReference type="EMBL" id="NDJ16840.1"/>
    </source>
</evidence>
<reference evidence="1" key="1">
    <citation type="submission" date="2019-12" db="EMBL/GenBank/DDBJ databases">
        <title>High-Quality draft genome sequences of three cyanobacteria isolated from the limestone walls of the Old Cathedral of Coimbra.</title>
        <authorList>
            <person name="Tiago I."/>
            <person name="Soares F."/>
            <person name="Portugal A."/>
        </authorList>
    </citation>
    <scope>NUCLEOTIDE SEQUENCE</scope>
    <source>
        <strain evidence="1">A</strain>
    </source>
</reference>
<protein>
    <submittedName>
        <fullName evidence="1">Uncharacterized protein</fullName>
    </submittedName>
</protein>
<comment type="caution">
    <text evidence="1">The sequence shown here is derived from an EMBL/GenBank/DDBJ whole genome shotgun (WGS) entry which is preliminary data.</text>
</comment>
<dbReference type="PANTHER" id="PTHR47152:SF1">
    <property type="entry name" value="SLL1186 PROTEIN"/>
    <property type="match status" value="1"/>
</dbReference>
<proteinExistence type="predicted"/>
<gene>
    <name evidence="1" type="ORF">GS601_05975</name>
</gene>
<evidence type="ECO:0000313" key="2">
    <source>
        <dbReference type="Proteomes" id="UP000646053"/>
    </source>
</evidence>
<name>A0A8J7Z0I1_9CYAN</name>